<dbReference type="OrthoDB" id="4788824at2759"/>
<sequence>MPHVPNGANANILSNFTSHLVSWIDGAEIPTSGPHNTVIAQYGCTINKDFSVASTRSIFKKGMQGIWIGEEKNGKVKIFIRGVTESWQNSIWVENQWIPVSNVDKGQRWKPNIGDWRFKIHLNEWELPNLESKVTSPDTSVLGKTITRLIQEFHENPAPFMGTKIQGLLDKRATQKKGFTLQNVVNIIIQGTKDANLYTTLNKESFTMSDIINAATYRIDKDFPRGMGGIYQRFHTSTSNVTRWLPNTKYIYIGKTVDYRERFDGHPSSKSSYGDLTRNSQQLLSSALCVMSETDINDFAYLVEQIFVCLFETYRSELLVSLSGTLDVANGIEYAEAVQVASYFKTVSKKVFSETRFPGAVSRSSFGVSYGANYSMPFKEWSATMDQLLFVRYDTAIKSKGTGTTIPITVFRRNSPKIAQYRYVGSGTPGACYEMCVFQKYRAGKHFFSARHTQKITDGTMGSRQDQPYQAVFEVRTDGQAHPCAWSRLYAIGPFQNWDEARSLGARIEWEYPPKSGEWRHRYLFAHKVYTFEDVNQVGSHANYIKTIAMVQWLFNAQPNQPQPWMPRLRGCAYVLQTNYNYHTQTIEVMPQQPFTMRSGSLKTKATIVAAMKALDLDNVDGSFGQQKVCDTCAMLNSKVMNNFGSKCIQVPGKNYCRVCLLFGRPCCSWTKNGAVRGERAFSEGMITGQSSNEGKVTSADVTLNKKYRTGLHRQPLPETEEQVQPFTQQLIDVVSLARLEDDLSDAEEADEDFEEVGDGDE</sequence>
<evidence type="ECO:0000313" key="1">
    <source>
        <dbReference type="EMBL" id="KAF2106273.1"/>
    </source>
</evidence>
<proteinExistence type="predicted"/>
<evidence type="ECO:0008006" key="3">
    <source>
        <dbReference type="Google" id="ProtNLM"/>
    </source>
</evidence>
<gene>
    <name evidence="1" type="ORF">BDV96DRAFT_335219</name>
</gene>
<keyword evidence="2" id="KW-1185">Reference proteome</keyword>
<accession>A0A6A5YH36</accession>
<organism evidence="1 2">
    <name type="scientific">Lophiotrema nucula</name>
    <dbReference type="NCBI Taxonomy" id="690887"/>
    <lineage>
        <taxon>Eukaryota</taxon>
        <taxon>Fungi</taxon>
        <taxon>Dikarya</taxon>
        <taxon>Ascomycota</taxon>
        <taxon>Pezizomycotina</taxon>
        <taxon>Dothideomycetes</taxon>
        <taxon>Pleosporomycetidae</taxon>
        <taxon>Pleosporales</taxon>
        <taxon>Lophiotremataceae</taxon>
        <taxon>Lophiotrema</taxon>
    </lineage>
</organism>
<protein>
    <recommendedName>
        <fullName evidence="3">GIY-YIG domain-containing protein</fullName>
    </recommendedName>
</protein>
<evidence type="ECO:0000313" key="2">
    <source>
        <dbReference type="Proteomes" id="UP000799770"/>
    </source>
</evidence>
<dbReference type="EMBL" id="ML977364">
    <property type="protein sequence ID" value="KAF2106273.1"/>
    <property type="molecule type" value="Genomic_DNA"/>
</dbReference>
<dbReference type="Proteomes" id="UP000799770">
    <property type="component" value="Unassembled WGS sequence"/>
</dbReference>
<dbReference type="AlphaFoldDB" id="A0A6A5YH36"/>
<reference evidence="1" key="1">
    <citation type="journal article" date="2020" name="Stud. Mycol.">
        <title>101 Dothideomycetes genomes: a test case for predicting lifestyles and emergence of pathogens.</title>
        <authorList>
            <person name="Haridas S."/>
            <person name="Albert R."/>
            <person name="Binder M."/>
            <person name="Bloem J."/>
            <person name="Labutti K."/>
            <person name="Salamov A."/>
            <person name="Andreopoulos B."/>
            <person name="Baker S."/>
            <person name="Barry K."/>
            <person name="Bills G."/>
            <person name="Bluhm B."/>
            <person name="Cannon C."/>
            <person name="Castanera R."/>
            <person name="Culley D."/>
            <person name="Daum C."/>
            <person name="Ezra D."/>
            <person name="Gonzalez J."/>
            <person name="Henrissat B."/>
            <person name="Kuo A."/>
            <person name="Liang C."/>
            <person name="Lipzen A."/>
            <person name="Lutzoni F."/>
            <person name="Magnuson J."/>
            <person name="Mondo S."/>
            <person name="Nolan M."/>
            <person name="Ohm R."/>
            <person name="Pangilinan J."/>
            <person name="Park H.-J."/>
            <person name="Ramirez L."/>
            <person name="Alfaro M."/>
            <person name="Sun H."/>
            <person name="Tritt A."/>
            <person name="Yoshinaga Y."/>
            <person name="Zwiers L.-H."/>
            <person name="Turgeon B."/>
            <person name="Goodwin S."/>
            <person name="Spatafora J."/>
            <person name="Crous P."/>
            <person name="Grigoriev I."/>
        </authorList>
    </citation>
    <scope>NUCLEOTIDE SEQUENCE</scope>
    <source>
        <strain evidence="1">CBS 627.86</strain>
    </source>
</reference>
<name>A0A6A5YH36_9PLEO</name>